<dbReference type="InterPro" id="IPR004839">
    <property type="entry name" value="Aminotransferase_I/II_large"/>
</dbReference>
<dbReference type="InterPro" id="IPR015424">
    <property type="entry name" value="PyrdxlP-dep_Trfase"/>
</dbReference>
<reference evidence="5 6" key="1">
    <citation type="submission" date="2019-03" db="EMBL/GenBank/DDBJ databases">
        <title>Genomic Encyclopedia of Type Strains, Phase IV (KMG-IV): sequencing the most valuable type-strain genomes for metagenomic binning, comparative biology and taxonomic classification.</title>
        <authorList>
            <person name="Goeker M."/>
        </authorList>
    </citation>
    <scope>NUCLEOTIDE SEQUENCE [LARGE SCALE GENOMIC DNA]</scope>
    <source>
        <strain evidence="5 6">DSM 9035</strain>
    </source>
</reference>
<accession>A0A4R3M573</accession>
<gene>
    <name evidence="5" type="ORF">EDC64_101694</name>
</gene>
<organism evidence="5 6">
    <name type="scientific">Aquabacter spiritensis</name>
    <dbReference type="NCBI Taxonomy" id="933073"/>
    <lineage>
        <taxon>Bacteria</taxon>
        <taxon>Pseudomonadati</taxon>
        <taxon>Pseudomonadota</taxon>
        <taxon>Alphaproteobacteria</taxon>
        <taxon>Hyphomicrobiales</taxon>
        <taxon>Xanthobacteraceae</taxon>
        <taxon>Aquabacter</taxon>
    </lineage>
</organism>
<dbReference type="Proteomes" id="UP000294664">
    <property type="component" value="Unassembled WGS sequence"/>
</dbReference>
<name>A0A4R3M573_9HYPH</name>
<keyword evidence="3" id="KW-0663">Pyridoxal phosphate</keyword>
<dbReference type="InterPro" id="IPR015421">
    <property type="entry name" value="PyrdxlP-dep_Trfase_major"/>
</dbReference>
<dbReference type="EMBL" id="SMAI01000001">
    <property type="protein sequence ID" value="TCT08172.1"/>
    <property type="molecule type" value="Genomic_DNA"/>
</dbReference>
<dbReference type="InterPro" id="IPR050087">
    <property type="entry name" value="AON_synthase_class-II"/>
</dbReference>
<sequence>MNAGRLGRYEATLAGLRGRSRGRALEPRAGHDFASNDYLGLAASPRLRDAIGAAAARGVPAGAAGSRLLRGNDPEHEALEEEAARFFGAEGCLFFASGFDANLALFSTLPRRGDLVVHDALIHASVHAGMQAGKAEHIGTPHNDAGAVEDAIVRWRGAGGTGIPFIAVESIYSMDGDAAPLADLVAIAERHAGFLVVDEAHATGVFGRDGRGLAADYEGRDGVIAVHTCGKALGVSGALVTAPRILLDFLVNRARPFIYATAPSPLIAAGVREALRILADEPDRRTRLAALVKGAEGALTQRLGVPPSGSQIIPVLLYANARAAAVAAKVRAAGFDCRAIRPPTVPEGTARLRVSLTLNVDAAAVSGLVDAIATAMDEVPA</sequence>
<comment type="caution">
    <text evidence="5">The sequence shown here is derived from an EMBL/GenBank/DDBJ whole genome shotgun (WGS) entry which is preliminary data.</text>
</comment>
<proteinExistence type="predicted"/>
<protein>
    <submittedName>
        <fullName evidence="5">8-amino-7-oxononanoate synthase</fullName>
    </submittedName>
</protein>
<evidence type="ECO:0000256" key="1">
    <source>
        <dbReference type="ARBA" id="ARBA00001933"/>
    </source>
</evidence>
<keyword evidence="6" id="KW-1185">Reference proteome</keyword>
<dbReference type="AlphaFoldDB" id="A0A4R3M573"/>
<dbReference type="Gene3D" id="3.90.1150.10">
    <property type="entry name" value="Aspartate Aminotransferase, domain 1"/>
    <property type="match status" value="1"/>
</dbReference>
<dbReference type="Gene3D" id="3.40.640.10">
    <property type="entry name" value="Type I PLP-dependent aspartate aminotransferase-like (Major domain)"/>
    <property type="match status" value="1"/>
</dbReference>
<dbReference type="GO" id="GO:0030170">
    <property type="term" value="F:pyridoxal phosphate binding"/>
    <property type="evidence" value="ECO:0007669"/>
    <property type="project" value="InterPro"/>
</dbReference>
<keyword evidence="2" id="KW-0808">Transferase</keyword>
<dbReference type="PANTHER" id="PTHR13693:SF100">
    <property type="entry name" value="8-AMINO-7-OXONONANOATE SYNTHASE"/>
    <property type="match status" value="1"/>
</dbReference>
<dbReference type="InterPro" id="IPR015422">
    <property type="entry name" value="PyrdxlP-dep_Trfase_small"/>
</dbReference>
<evidence type="ECO:0000313" key="6">
    <source>
        <dbReference type="Proteomes" id="UP000294664"/>
    </source>
</evidence>
<comment type="cofactor">
    <cofactor evidence="1">
        <name>pyridoxal 5'-phosphate</name>
        <dbReference type="ChEBI" id="CHEBI:597326"/>
    </cofactor>
</comment>
<evidence type="ECO:0000313" key="5">
    <source>
        <dbReference type="EMBL" id="TCT08172.1"/>
    </source>
</evidence>
<dbReference type="PANTHER" id="PTHR13693">
    <property type="entry name" value="CLASS II AMINOTRANSFERASE/8-AMINO-7-OXONONANOATE SYNTHASE"/>
    <property type="match status" value="1"/>
</dbReference>
<dbReference type="GO" id="GO:0009102">
    <property type="term" value="P:biotin biosynthetic process"/>
    <property type="evidence" value="ECO:0007669"/>
    <property type="project" value="TreeGrafter"/>
</dbReference>
<feature type="domain" description="Aminotransferase class I/classII large" evidence="4">
    <location>
        <begin position="32"/>
        <end position="372"/>
    </location>
</feature>
<dbReference type="RefSeq" id="WP_132029811.1">
    <property type="nucleotide sequence ID" value="NZ_SMAI01000001.1"/>
</dbReference>
<dbReference type="SUPFAM" id="SSF53383">
    <property type="entry name" value="PLP-dependent transferases"/>
    <property type="match status" value="1"/>
</dbReference>
<evidence type="ECO:0000259" key="4">
    <source>
        <dbReference type="Pfam" id="PF00155"/>
    </source>
</evidence>
<evidence type="ECO:0000256" key="3">
    <source>
        <dbReference type="ARBA" id="ARBA00022898"/>
    </source>
</evidence>
<evidence type="ECO:0000256" key="2">
    <source>
        <dbReference type="ARBA" id="ARBA00022679"/>
    </source>
</evidence>
<dbReference type="GO" id="GO:0008710">
    <property type="term" value="F:8-amino-7-oxononanoate synthase activity"/>
    <property type="evidence" value="ECO:0007669"/>
    <property type="project" value="TreeGrafter"/>
</dbReference>
<dbReference type="Pfam" id="PF00155">
    <property type="entry name" value="Aminotran_1_2"/>
    <property type="match status" value="1"/>
</dbReference>
<dbReference type="OrthoDB" id="9807157at2"/>